<keyword evidence="1" id="KW-0812">Transmembrane</keyword>
<evidence type="ECO:0000256" key="1">
    <source>
        <dbReference type="SAM" id="Phobius"/>
    </source>
</evidence>
<evidence type="ECO:0000313" key="2">
    <source>
        <dbReference type="EMBL" id="MFC5457964.1"/>
    </source>
</evidence>
<keyword evidence="1" id="KW-1133">Transmembrane helix</keyword>
<protein>
    <submittedName>
        <fullName evidence="2">Cbb3-type cytochrome c oxidase subunit I</fullName>
    </submittedName>
</protein>
<feature type="transmembrane region" description="Helical" evidence="1">
    <location>
        <begin position="79"/>
        <end position="98"/>
    </location>
</feature>
<proteinExistence type="predicted"/>
<dbReference type="RefSeq" id="WP_377171830.1">
    <property type="nucleotide sequence ID" value="NZ_JBHSMQ010000014.1"/>
</dbReference>
<dbReference type="Pfam" id="PF00115">
    <property type="entry name" value="COX1"/>
    <property type="match status" value="1"/>
</dbReference>
<keyword evidence="1" id="KW-0472">Membrane</keyword>
<feature type="transmembrane region" description="Helical" evidence="1">
    <location>
        <begin position="216"/>
        <end position="238"/>
    </location>
</feature>
<accession>A0ABW0KX60</accession>
<dbReference type="Gene3D" id="1.20.210.10">
    <property type="entry name" value="Cytochrome c oxidase-like, subunit I domain"/>
    <property type="match status" value="1"/>
</dbReference>
<feature type="transmembrane region" description="Helical" evidence="1">
    <location>
        <begin position="245"/>
        <end position="266"/>
    </location>
</feature>
<name>A0ABW0KX60_9BACT</name>
<evidence type="ECO:0000313" key="3">
    <source>
        <dbReference type="Proteomes" id="UP001596052"/>
    </source>
</evidence>
<feature type="transmembrane region" description="Helical" evidence="1">
    <location>
        <begin position="355"/>
        <end position="376"/>
    </location>
</feature>
<dbReference type="InterPro" id="IPR036927">
    <property type="entry name" value="Cyt_c_oxase-like_su1_sf"/>
</dbReference>
<organism evidence="2 3">
    <name type="scientific">Prosthecobacter fluviatilis</name>
    <dbReference type="NCBI Taxonomy" id="445931"/>
    <lineage>
        <taxon>Bacteria</taxon>
        <taxon>Pseudomonadati</taxon>
        <taxon>Verrucomicrobiota</taxon>
        <taxon>Verrucomicrobiia</taxon>
        <taxon>Verrucomicrobiales</taxon>
        <taxon>Verrucomicrobiaceae</taxon>
        <taxon>Prosthecobacter</taxon>
    </lineage>
</organism>
<gene>
    <name evidence="2" type="ORF">ACFQDI_24050</name>
</gene>
<feature type="transmembrane region" description="Helical" evidence="1">
    <location>
        <begin position="446"/>
        <end position="470"/>
    </location>
</feature>
<dbReference type="Proteomes" id="UP001596052">
    <property type="component" value="Unassembled WGS sequence"/>
</dbReference>
<sequence length="495" mass="54364">MQTTPATPDTDLQADNLRRAAIDKSVKGPVLFLFTNGAFWLMLSTVLGVLAAIKLVEPEFLGNCPYITYGRLQPAHINALVYGWGVQAALGVMLWVMARRSGQELKGGKSLLITAGVFWNITITFGIVAVLMGKSTSIEWLEMPKFVWPVLLACFLCYAWPIARMFGRAFRPEGFMVSTWYILGACFWFPWIFITANVALHCLPGLGAIGAGIDAWYIHAVILLFFVPVGVGAAYYFIPKITGQPIASAQLASAGFWSLAVLGGWTGMQKYMGGPLPAWMSSVGACAGVLLLIPVGLVGLNHHLTTIGKHSAVATSPTLRFIFFGALFYPVSGLVLALNSAFWTGANLQFTQSWYAFQTVSVYGFFSMCVFGAIYYIVPRLSGCEWLSVRLIRNHFWFSVYGIGTIVIMSLVAGWQQGADLNNPEHWDQTFMNHVINSRPYVVSRAVAWALISFSNCMFLLHLLLMVAGLGRRSSAPTLLEHDHDDHALPNEAHA</sequence>
<dbReference type="InterPro" id="IPR000883">
    <property type="entry name" value="Cyt_C_Oxase_1"/>
</dbReference>
<feature type="transmembrane region" description="Helical" evidence="1">
    <location>
        <begin position="321"/>
        <end position="343"/>
    </location>
</feature>
<comment type="caution">
    <text evidence="2">The sequence shown here is derived from an EMBL/GenBank/DDBJ whole genome shotgun (WGS) entry which is preliminary data.</text>
</comment>
<dbReference type="EMBL" id="JBHSMQ010000014">
    <property type="protein sequence ID" value="MFC5457964.1"/>
    <property type="molecule type" value="Genomic_DNA"/>
</dbReference>
<feature type="transmembrane region" description="Helical" evidence="1">
    <location>
        <begin position="396"/>
        <end position="415"/>
    </location>
</feature>
<feature type="transmembrane region" description="Helical" evidence="1">
    <location>
        <begin position="278"/>
        <end position="300"/>
    </location>
</feature>
<keyword evidence="3" id="KW-1185">Reference proteome</keyword>
<feature type="transmembrane region" description="Helical" evidence="1">
    <location>
        <begin position="30"/>
        <end position="53"/>
    </location>
</feature>
<feature type="transmembrane region" description="Helical" evidence="1">
    <location>
        <begin position="110"/>
        <end position="134"/>
    </location>
</feature>
<feature type="transmembrane region" description="Helical" evidence="1">
    <location>
        <begin position="146"/>
        <end position="163"/>
    </location>
</feature>
<dbReference type="SUPFAM" id="SSF81442">
    <property type="entry name" value="Cytochrome c oxidase subunit I-like"/>
    <property type="match status" value="1"/>
</dbReference>
<reference evidence="3" key="1">
    <citation type="journal article" date="2019" name="Int. J. Syst. Evol. Microbiol.">
        <title>The Global Catalogue of Microorganisms (GCM) 10K type strain sequencing project: providing services to taxonomists for standard genome sequencing and annotation.</title>
        <authorList>
            <consortium name="The Broad Institute Genomics Platform"/>
            <consortium name="The Broad Institute Genome Sequencing Center for Infectious Disease"/>
            <person name="Wu L."/>
            <person name="Ma J."/>
        </authorList>
    </citation>
    <scope>NUCLEOTIDE SEQUENCE [LARGE SCALE GENOMIC DNA]</scope>
    <source>
        <strain evidence="3">CGMCC 4.1469</strain>
    </source>
</reference>
<feature type="transmembrane region" description="Helical" evidence="1">
    <location>
        <begin position="175"/>
        <end position="196"/>
    </location>
</feature>